<protein>
    <submittedName>
        <fullName evidence="1">Uncharacterized protein</fullName>
    </submittedName>
</protein>
<comment type="caution">
    <text evidence="1">The sequence shown here is derived from an EMBL/GenBank/DDBJ whole genome shotgun (WGS) entry which is preliminary data.</text>
</comment>
<dbReference type="Proteomes" id="UP000276603">
    <property type="component" value="Unassembled WGS sequence"/>
</dbReference>
<name>A0A3B0C7S5_9FLAO</name>
<keyword evidence="2" id="KW-1185">Reference proteome</keyword>
<dbReference type="AlphaFoldDB" id="A0A3B0C7S5"/>
<dbReference type="EMBL" id="RBCJ01000003">
    <property type="protein sequence ID" value="RKN79557.1"/>
    <property type="molecule type" value="Genomic_DNA"/>
</dbReference>
<organism evidence="1 2">
    <name type="scientific">Ulvibacterium marinum</name>
    <dbReference type="NCBI Taxonomy" id="2419782"/>
    <lineage>
        <taxon>Bacteria</taxon>
        <taxon>Pseudomonadati</taxon>
        <taxon>Bacteroidota</taxon>
        <taxon>Flavobacteriia</taxon>
        <taxon>Flavobacteriales</taxon>
        <taxon>Flavobacteriaceae</taxon>
        <taxon>Ulvibacterium</taxon>
    </lineage>
</organism>
<evidence type="ECO:0000313" key="1">
    <source>
        <dbReference type="EMBL" id="RKN79557.1"/>
    </source>
</evidence>
<accession>A0A3B0C7S5</accession>
<proteinExistence type="predicted"/>
<gene>
    <name evidence="1" type="ORF">D7Z94_14730</name>
</gene>
<sequence length="62" mass="7098">MTKLEVATFGKEDMLRKKESNTPTLTSGYILIGLSYFSIPKFPSIPYLYLPFPLTQDEKKIP</sequence>
<evidence type="ECO:0000313" key="2">
    <source>
        <dbReference type="Proteomes" id="UP000276603"/>
    </source>
</evidence>
<reference evidence="1 2" key="1">
    <citation type="submission" date="2018-10" db="EMBL/GenBank/DDBJ databases">
        <title>Ulvibacterium marinum gen. nov., sp. nov., a novel marine bacterium of the family Flavobacteriaceae, isolated from a culture of the green alga Ulva prolifera.</title>
        <authorList>
            <person name="Zhang Z."/>
        </authorList>
    </citation>
    <scope>NUCLEOTIDE SEQUENCE [LARGE SCALE GENOMIC DNA]</scope>
    <source>
        <strain evidence="1 2">CCMM003</strain>
    </source>
</reference>